<dbReference type="FunFam" id="3.30.160.60:FF:000045">
    <property type="entry name" value="ZFP69 zinc finger protein B"/>
    <property type="match status" value="1"/>
</dbReference>
<feature type="domain" description="C2H2-type" evidence="15">
    <location>
        <begin position="408"/>
        <end position="435"/>
    </location>
</feature>
<evidence type="ECO:0000256" key="1">
    <source>
        <dbReference type="ARBA" id="ARBA00004123"/>
    </source>
</evidence>
<dbReference type="FunFam" id="3.30.160.60:FF:000624">
    <property type="entry name" value="zinc finger protein 697"/>
    <property type="match status" value="1"/>
</dbReference>
<evidence type="ECO:0000259" key="16">
    <source>
        <dbReference type="PROSITE" id="PS50805"/>
    </source>
</evidence>
<reference evidence="17" key="2">
    <citation type="submission" date="2025-09" db="UniProtKB">
        <authorList>
            <consortium name="Ensembl"/>
        </authorList>
    </citation>
    <scope>IDENTIFICATION</scope>
</reference>
<dbReference type="PANTHER" id="PTHR24399">
    <property type="entry name" value="ZINC FINGER AND BTB DOMAIN-CONTAINING"/>
    <property type="match status" value="1"/>
</dbReference>
<keyword evidence="5" id="KW-0677">Repeat</keyword>
<dbReference type="InterPro" id="IPR036051">
    <property type="entry name" value="KRAB_dom_sf"/>
</dbReference>
<dbReference type="FunFam" id="3.30.160.60:FF:000410">
    <property type="entry name" value="Zinc finger protein 777"/>
    <property type="match status" value="1"/>
</dbReference>
<feature type="chain" id="PRO_5034531465" description="Zinc finger protein 398" evidence="14">
    <location>
        <begin position="29"/>
        <end position="629"/>
    </location>
</feature>
<keyword evidence="11" id="KW-0804">Transcription</keyword>
<dbReference type="Ensembl" id="ENSSPUT00000026613.1">
    <property type="protein sequence ID" value="ENSSPUP00000024928.1"/>
    <property type="gene ID" value="ENSSPUG00000019120.1"/>
</dbReference>
<dbReference type="FunFam" id="3.30.160.60:FF:000706">
    <property type="entry name" value="Zinc finger protein"/>
    <property type="match status" value="1"/>
</dbReference>
<feature type="domain" description="C2H2-type" evidence="15">
    <location>
        <begin position="493"/>
        <end position="520"/>
    </location>
</feature>
<keyword evidence="12" id="KW-0539">Nucleus</keyword>
<dbReference type="PROSITE" id="PS50805">
    <property type="entry name" value="KRAB"/>
    <property type="match status" value="1"/>
</dbReference>
<accession>A0A8D0HUX5</accession>
<feature type="domain" description="C2H2-type" evidence="15">
    <location>
        <begin position="549"/>
        <end position="576"/>
    </location>
</feature>
<dbReference type="GO" id="GO:0001817">
    <property type="term" value="P:regulation of cytokine production"/>
    <property type="evidence" value="ECO:0007669"/>
    <property type="project" value="TreeGrafter"/>
</dbReference>
<dbReference type="GO" id="GO:0001227">
    <property type="term" value="F:DNA-binding transcription repressor activity, RNA polymerase II-specific"/>
    <property type="evidence" value="ECO:0007669"/>
    <property type="project" value="TreeGrafter"/>
</dbReference>
<evidence type="ECO:0000256" key="2">
    <source>
        <dbReference type="ARBA" id="ARBA00006991"/>
    </source>
</evidence>
<feature type="domain" description="C2H2-type" evidence="15">
    <location>
        <begin position="464"/>
        <end position="491"/>
    </location>
</feature>
<keyword evidence="10" id="KW-0238">DNA-binding</keyword>
<name>A0A8D0HUX5_SPHPU</name>
<dbReference type="FunFam" id="3.30.160.60:FF:001346">
    <property type="entry name" value="zinc finger protein 398"/>
    <property type="match status" value="1"/>
</dbReference>
<feature type="signal peptide" evidence="14">
    <location>
        <begin position="1"/>
        <end position="28"/>
    </location>
</feature>
<dbReference type="GO" id="GO:0008270">
    <property type="term" value="F:zinc ion binding"/>
    <property type="evidence" value="ECO:0007669"/>
    <property type="project" value="UniProtKB-KW"/>
</dbReference>
<evidence type="ECO:0000256" key="5">
    <source>
        <dbReference type="ARBA" id="ARBA00022737"/>
    </source>
</evidence>
<dbReference type="SMART" id="SM00355">
    <property type="entry name" value="ZnF_C2H2"/>
    <property type="match status" value="9"/>
</dbReference>
<evidence type="ECO:0000256" key="8">
    <source>
        <dbReference type="ARBA" id="ARBA00022843"/>
    </source>
</evidence>
<evidence type="ECO:0000259" key="15">
    <source>
        <dbReference type="PROSITE" id="PS50157"/>
    </source>
</evidence>
<reference evidence="17" key="1">
    <citation type="submission" date="2025-08" db="UniProtKB">
        <authorList>
            <consortium name="Ensembl"/>
        </authorList>
    </citation>
    <scope>IDENTIFICATION</scope>
</reference>
<dbReference type="Pfam" id="PF01352">
    <property type="entry name" value="KRAB"/>
    <property type="match status" value="1"/>
</dbReference>
<dbReference type="GO" id="GO:0002682">
    <property type="term" value="P:regulation of immune system process"/>
    <property type="evidence" value="ECO:0007669"/>
    <property type="project" value="TreeGrafter"/>
</dbReference>
<keyword evidence="14" id="KW-0732">Signal</keyword>
<evidence type="ECO:0008006" key="19">
    <source>
        <dbReference type="Google" id="ProtNLM"/>
    </source>
</evidence>
<dbReference type="PROSITE" id="PS50157">
    <property type="entry name" value="ZINC_FINGER_C2H2_2"/>
    <property type="match status" value="9"/>
</dbReference>
<dbReference type="GeneTree" id="ENSGT00940000161603"/>
<keyword evidence="4" id="KW-0479">Metal-binding</keyword>
<evidence type="ECO:0000256" key="10">
    <source>
        <dbReference type="ARBA" id="ARBA00023125"/>
    </source>
</evidence>
<dbReference type="FunFam" id="3.30.160.60:FF:000562">
    <property type="entry name" value="Zinc finger protein 786"/>
    <property type="match status" value="1"/>
</dbReference>
<dbReference type="Gene3D" id="6.10.140.140">
    <property type="match status" value="1"/>
</dbReference>
<evidence type="ECO:0000256" key="6">
    <source>
        <dbReference type="ARBA" id="ARBA00022771"/>
    </source>
</evidence>
<dbReference type="CDD" id="cd07765">
    <property type="entry name" value="KRAB_A-box"/>
    <property type="match status" value="1"/>
</dbReference>
<evidence type="ECO:0000313" key="18">
    <source>
        <dbReference type="Proteomes" id="UP000694392"/>
    </source>
</evidence>
<dbReference type="Pfam" id="PF00096">
    <property type="entry name" value="zf-C2H2"/>
    <property type="match status" value="6"/>
</dbReference>
<feature type="domain" description="C2H2-type" evidence="15">
    <location>
        <begin position="352"/>
        <end position="379"/>
    </location>
</feature>
<dbReference type="Gene3D" id="3.30.160.60">
    <property type="entry name" value="Classic Zinc Finger"/>
    <property type="match status" value="9"/>
</dbReference>
<dbReference type="SUPFAM" id="SSF109640">
    <property type="entry name" value="KRAB domain (Kruppel-associated box)"/>
    <property type="match status" value="1"/>
</dbReference>
<dbReference type="AlphaFoldDB" id="A0A8D0HUX5"/>
<organism evidence="17 18">
    <name type="scientific">Sphenodon punctatus</name>
    <name type="common">Tuatara</name>
    <name type="synonym">Hatteria punctata</name>
    <dbReference type="NCBI Taxonomy" id="8508"/>
    <lineage>
        <taxon>Eukaryota</taxon>
        <taxon>Metazoa</taxon>
        <taxon>Chordata</taxon>
        <taxon>Craniata</taxon>
        <taxon>Vertebrata</taxon>
        <taxon>Euteleostomi</taxon>
        <taxon>Lepidosauria</taxon>
        <taxon>Sphenodontia</taxon>
        <taxon>Sphenodontidae</taxon>
        <taxon>Sphenodon</taxon>
    </lineage>
</organism>
<keyword evidence="3" id="KW-1017">Isopeptide bond</keyword>
<evidence type="ECO:0000256" key="3">
    <source>
        <dbReference type="ARBA" id="ARBA00022499"/>
    </source>
</evidence>
<feature type="domain" description="KRAB" evidence="16">
    <location>
        <begin position="158"/>
        <end position="229"/>
    </location>
</feature>
<feature type="domain" description="C2H2-type" evidence="15">
    <location>
        <begin position="380"/>
        <end position="407"/>
    </location>
</feature>
<dbReference type="InterPro" id="IPR036236">
    <property type="entry name" value="Znf_C2H2_sf"/>
</dbReference>
<evidence type="ECO:0000313" key="17">
    <source>
        <dbReference type="Ensembl" id="ENSSPUP00000024928.1"/>
    </source>
</evidence>
<keyword evidence="8" id="KW-0832">Ubl conjugation</keyword>
<sequence>MHIAGLLRASSWNLNAVALLHFCPCKQASEWDSEVQAPPLPDVGFMKETHLQTAAISLWTVVAAVQAVERKVESHAARLLNLERRSGSAEKKFVDCEKTVVEFGNQLESKWAVLGTLIQEYGLLQKRLENMENLLKNRNFWILKLPTANKGEDPKVPVTFDDILGHFSREKWERLADWQKELHKNVVKGNYESLVSLDYAISKPDILTRVEQEGAPCLAEQQNLERREVPPQPSLEPPISTMDIVSWIKQEEEPGVAYNESTKGREIHKSMYAADDGLFHKNEACQQEKGPANPEPTLTFPGRSESLAFQGASCETQPLSSMPQTAPPALAEPSYTLADLGQLPGQAGKGPYLCTECGRYYSQKEHFLLHQRTHAGDRPYTCTVCGKGFAQQSNLSNHTRLHAAERPYTCAQCGKSFLHRSRLTYHARTHTGEKPYVCAVCGKGFTEQSKLTCHARVHSGDRPHTCTECGKTFSLQLSLLLHQQNHHGKERAHECAECGISFNCHSGLLRHQMTHTGERPYQCTDCGKGFLRKEHLLNHRRLHTGERPFHCSACGKSFIRKHHLLKHQRIHTGEHPYQCAECGKSFRYKQSLKDHLRTHNAEPGPPDPAQGLLQEIESGLLDVKIENNW</sequence>
<evidence type="ECO:0000256" key="14">
    <source>
        <dbReference type="SAM" id="SignalP"/>
    </source>
</evidence>
<comment type="similarity">
    <text evidence="2">Belongs to the krueppel C2H2-type zinc-finger protein family.</text>
</comment>
<evidence type="ECO:0000256" key="9">
    <source>
        <dbReference type="ARBA" id="ARBA00023015"/>
    </source>
</evidence>
<evidence type="ECO:0000256" key="12">
    <source>
        <dbReference type="ARBA" id="ARBA00023242"/>
    </source>
</evidence>
<evidence type="ECO:0000256" key="11">
    <source>
        <dbReference type="ARBA" id="ARBA00023163"/>
    </source>
</evidence>
<dbReference type="FunFam" id="3.30.160.60:FF:000038">
    <property type="entry name" value="Zinc finger protein 624"/>
    <property type="match status" value="1"/>
</dbReference>
<keyword evidence="9" id="KW-0805">Transcription regulation</keyword>
<dbReference type="InterPro" id="IPR001909">
    <property type="entry name" value="KRAB"/>
</dbReference>
<dbReference type="FunFam" id="3.30.160.60:FF:000478">
    <property type="entry name" value="Zinc finger protein 133"/>
    <property type="match status" value="1"/>
</dbReference>
<keyword evidence="6 13" id="KW-0863">Zinc-finger</keyword>
<dbReference type="InterPro" id="IPR013087">
    <property type="entry name" value="Znf_C2H2_type"/>
</dbReference>
<dbReference type="FunFam" id="3.30.160.60:FF:000617">
    <property type="entry name" value="Zinc finger protein 777"/>
    <property type="match status" value="1"/>
</dbReference>
<feature type="domain" description="C2H2-type" evidence="15">
    <location>
        <begin position="577"/>
        <end position="604"/>
    </location>
</feature>
<comment type="subcellular location">
    <subcellularLocation>
        <location evidence="1">Nucleus</location>
    </subcellularLocation>
</comment>
<dbReference type="PROSITE" id="PS00028">
    <property type="entry name" value="ZINC_FINGER_C2H2_1"/>
    <property type="match status" value="9"/>
</dbReference>
<feature type="domain" description="C2H2-type" evidence="15">
    <location>
        <begin position="436"/>
        <end position="463"/>
    </location>
</feature>
<dbReference type="PANTHER" id="PTHR24399:SF54">
    <property type="entry name" value="GASTRULA ZINC FINGER PROTEIN XLCGF26.1-LIKE-RELATED"/>
    <property type="match status" value="1"/>
</dbReference>
<dbReference type="SUPFAM" id="SSF57667">
    <property type="entry name" value="beta-beta-alpha zinc fingers"/>
    <property type="match status" value="5"/>
</dbReference>
<keyword evidence="7" id="KW-0862">Zinc</keyword>
<dbReference type="SMART" id="SM00349">
    <property type="entry name" value="KRAB"/>
    <property type="match status" value="1"/>
</dbReference>
<feature type="domain" description="C2H2-type" evidence="15">
    <location>
        <begin position="521"/>
        <end position="548"/>
    </location>
</feature>
<protein>
    <recommendedName>
        <fullName evidence="19">Zinc finger protein 398</fullName>
    </recommendedName>
</protein>
<dbReference type="GO" id="GO:0000978">
    <property type="term" value="F:RNA polymerase II cis-regulatory region sequence-specific DNA binding"/>
    <property type="evidence" value="ECO:0007669"/>
    <property type="project" value="TreeGrafter"/>
</dbReference>
<dbReference type="Proteomes" id="UP000694392">
    <property type="component" value="Unplaced"/>
</dbReference>
<proteinExistence type="inferred from homology"/>
<keyword evidence="18" id="KW-1185">Reference proteome</keyword>
<dbReference type="GO" id="GO:0005654">
    <property type="term" value="C:nucleoplasm"/>
    <property type="evidence" value="ECO:0007669"/>
    <property type="project" value="TreeGrafter"/>
</dbReference>
<evidence type="ECO:0000256" key="4">
    <source>
        <dbReference type="ARBA" id="ARBA00022723"/>
    </source>
</evidence>
<evidence type="ECO:0000256" key="7">
    <source>
        <dbReference type="ARBA" id="ARBA00022833"/>
    </source>
</evidence>
<evidence type="ECO:0000256" key="13">
    <source>
        <dbReference type="PROSITE-ProRule" id="PRU00042"/>
    </source>
</evidence>